<comment type="similarity">
    <text evidence="1">Belongs to the carbohydrate kinase PfkB family.</text>
</comment>
<proteinExistence type="inferred from homology"/>
<evidence type="ECO:0000256" key="3">
    <source>
        <dbReference type="ARBA" id="ARBA00022741"/>
    </source>
</evidence>
<evidence type="ECO:0000256" key="2">
    <source>
        <dbReference type="ARBA" id="ARBA00022679"/>
    </source>
</evidence>
<dbReference type="GO" id="GO:0016301">
    <property type="term" value="F:kinase activity"/>
    <property type="evidence" value="ECO:0007669"/>
    <property type="project" value="UniProtKB-KW"/>
</dbReference>
<keyword evidence="8" id="KW-1185">Reference proteome</keyword>
<dbReference type="Gene3D" id="3.40.1190.20">
    <property type="match status" value="1"/>
</dbReference>
<dbReference type="InterPro" id="IPR011611">
    <property type="entry name" value="PfkB_dom"/>
</dbReference>
<evidence type="ECO:0000313" key="8">
    <source>
        <dbReference type="Proteomes" id="UP001556196"/>
    </source>
</evidence>
<keyword evidence="2" id="KW-0808">Transferase</keyword>
<dbReference type="InterPro" id="IPR050306">
    <property type="entry name" value="PfkB_Carbo_kinase"/>
</dbReference>
<keyword evidence="4 7" id="KW-0418">Kinase</keyword>
<dbReference type="EMBL" id="JBFOCI010000005">
    <property type="protein sequence ID" value="MEW9807641.1"/>
    <property type="molecule type" value="Genomic_DNA"/>
</dbReference>
<keyword evidence="5" id="KW-0067">ATP-binding</keyword>
<dbReference type="Pfam" id="PF00294">
    <property type="entry name" value="PfkB"/>
    <property type="match status" value="1"/>
</dbReference>
<keyword evidence="3" id="KW-0547">Nucleotide-binding</keyword>
<dbReference type="Proteomes" id="UP001556196">
    <property type="component" value="Unassembled WGS sequence"/>
</dbReference>
<dbReference type="CDD" id="cd01166">
    <property type="entry name" value="KdgK"/>
    <property type="match status" value="1"/>
</dbReference>
<dbReference type="PANTHER" id="PTHR43085:SF1">
    <property type="entry name" value="PSEUDOURIDINE KINASE-RELATED"/>
    <property type="match status" value="1"/>
</dbReference>
<dbReference type="InterPro" id="IPR029056">
    <property type="entry name" value="Ribokinase-like"/>
</dbReference>
<gene>
    <name evidence="7" type="ORF">ABUE31_16755</name>
</gene>
<name>A0ABV3R337_9HYPH</name>
<dbReference type="PANTHER" id="PTHR43085">
    <property type="entry name" value="HEXOKINASE FAMILY MEMBER"/>
    <property type="match status" value="1"/>
</dbReference>
<evidence type="ECO:0000256" key="4">
    <source>
        <dbReference type="ARBA" id="ARBA00022777"/>
    </source>
</evidence>
<reference evidence="7 8" key="1">
    <citation type="submission" date="2024-06" db="EMBL/GenBank/DDBJ databases">
        <authorList>
            <person name="Tuo L."/>
        </authorList>
    </citation>
    <scope>NUCLEOTIDE SEQUENCE [LARGE SCALE GENOMIC DNA]</scope>
    <source>
        <strain evidence="7 8">ZMM04-5</strain>
    </source>
</reference>
<organism evidence="7 8">
    <name type="scientific">Mesorhizobium marinum</name>
    <dbReference type="NCBI Taxonomy" id="3228790"/>
    <lineage>
        <taxon>Bacteria</taxon>
        <taxon>Pseudomonadati</taxon>
        <taxon>Pseudomonadota</taxon>
        <taxon>Alphaproteobacteria</taxon>
        <taxon>Hyphomicrobiales</taxon>
        <taxon>Phyllobacteriaceae</taxon>
        <taxon>Mesorhizobium</taxon>
    </lineage>
</organism>
<protein>
    <submittedName>
        <fullName evidence="7">Sugar kinase</fullName>
    </submittedName>
</protein>
<feature type="domain" description="Carbohydrate kinase PfkB" evidence="6">
    <location>
        <begin position="53"/>
        <end position="309"/>
    </location>
</feature>
<evidence type="ECO:0000313" key="7">
    <source>
        <dbReference type="EMBL" id="MEW9807641.1"/>
    </source>
</evidence>
<evidence type="ECO:0000259" key="6">
    <source>
        <dbReference type="Pfam" id="PF00294"/>
    </source>
</evidence>
<dbReference type="RefSeq" id="WP_367724823.1">
    <property type="nucleotide sequence ID" value="NZ_JBFOCH010000017.1"/>
</dbReference>
<evidence type="ECO:0000256" key="5">
    <source>
        <dbReference type="ARBA" id="ARBA00022840"/>
    </source>
</evidence>
<dbReference type="SUPFAM" id="SSF53613">
    <property type="entry name" value="Ribokinase-like"/>
    <property type="match status" value="1"/>
</dbReference>
<accession>A0ABV3R337</accession>
<comment type="caution">
    <text evidence="7">The sequence shown here is derived from an EMBL/GenBank/DDBJ whole genome shotgun (WGS) entry which is preliminary data.</text>
</comment>
<sequence length="324" mass="33405">MSAAEPGKSGRIGSMGELLVEFVCAEKDGRNLRASTYAGPFASGAPGIFIDQAARVGASTIFSGAVGDDAFGRVILDRFAAVGVSDALLKVAHGVPTGSAFVSYNSDGSRDFVFNIARSASARLPVGHAAVEALVSFGLDAFHISGSTLGDRKMATAALEICRALRSRGVAISFDPNVRKELLADPSYMDIVRALTDLAAFVLPSEEDAAVLFPGEAFEDFAPRLVAAGARCVVLKRGERGCIGMDAGGEVQSLGAHAVEVVDPTGAGDCFCATFVALSVAGNFPMREVLRRANAAGALAVGRLGPMEGNSSLSDIEAFLASRP</sequence>
<evidence type="ECO:0000256" key="1">
    <source>
        <dbReference type="ARBA" id="ARBA00010688"/>
    </source>
</evidence>